<evidence type="ECO:0000256" key="2">
    <source>
        <dbReference type="ARBA" id="ARBA00023163"/>
    </source>
</evidence>
<proteinExistence type="predicted"/>
<dbReference type="Proteomes" id="UP001519362">
    <property type="component" value="Unassembled WGS sequence"/>
</dbReference>
<dbReference type="SUPFAM" id="SSF48498">
    <property type="entry name" value="Tetracyclin repressor-like, C-terminal domain"/>
    <property type="match status" value="1"/>
</dbReference>
<evidence type="ECO:0000256" key="1">
    <source>
        <dbReference type="ARBA" id="ARBA00023015"/>
    </source>
</evidence>
<dbReference type="Gene3D" id="1.10.357.10">
    <property type="entry name" value="Tetracycline Repressor, domain 2"/>
    <property type="match status" value="1"/>
</dbReference>
<feature type="domain" description="Tetracyclin repressor-like C-terminal" evidence="3">
    <location>
        <begin position="86"/>
        <end position="165"/>
    </location>
</feature>
<evidence type="ECO:0000313" key="5">
    <source>
        <dbReference type="Proteomes" id="UP001519362"/>
    </source>
</evidence>
<protein>
    <submittedName>
        <fullName evidence="4">AcrR family transcriptional regulator</fullName>
    </submittedName>
</protein>
<accession>A0ABS4ZJY1</accession>
<sequence length="175" mass="19500">MDSRFPSVVLESACPRSGVKRPVVEASGVSRSAIYRRWPSLTDLLASALDEGRTTGDLDLSGDIKSAIVDAYFSPLFSVRAGSYSERQFRKRIALVMENPDLQRAYWLSHVRRRRAAIAEALSTAVDRGELRDDIDVESCIDLLHGVFYYQAVARGASLADQDTVRRCRNAFDVV</sequence>
<reference evidence="4 5" key="1">
    <citation type="submission" date="2021-03" db="EMBL/GenBank/DDBJ databases">
        <title>Sequencing the genomes of 1000 actinobacteria strains.</title>
        <authorList>
            <person name="Klenk H.-P."/>
        </authorList>
    </citation>
    <scope>NUCLEOTIDE SEQUENCE [LARGE SCALE GENOMIC DNA]</scope>
    <source>
        <strain evidence="4 5">DSM 24221</strain>
    </source>
</reference>
<name>A0ABS4ZJY1_9MICO</name>
<comment type="caution">
    <text evidence="4">The sequence shown here is derived from an EMBL/GenBank/DDBJ whole genome shotgun (WGS) entry which is preliminary data.</text>
</comment>
<keyword evidence="1" id="KW-0805">Transcription regulation</keyword>
<dbReference type="Pfam" id="PF16859">
    <property type="entry name" value="TetR_C_11"/>
    <property type="match status" value="1"/>
</dbReference>
<evidence type="ECO:0000259" key="3">
    <source>
        <dbReference type="Pfam" id="PF16859"/>
    </source>
</evidence>
<keyword evidence="5" id="KW-1185">Reference proteome</keyword>
<keyword evidence="2" id="KW-0804">Transcription</keyword>
<dbReference type="EMBL" id="JAGIOL010000001">
    <property type="protein sequence ID" value="MBP2437507.1"/>
    <property type="molecule type" value="Genomic_DNA"/>
</dbReference>
<dbReference type="InterPro" id="IPR036271">
    <property type="entry name" value="Tet_transcr_reg_TetR-rel_C_sf"/>
</dbReference>
<organism evidence="4 5">
    <name type="scientific">Microbacterium amylolyticum</name>
    <dbReference type="NCBI Taxonomy" id="936337"/>
    <lineage>
        <taxon>Bacteria</taxon>
        <taxon>Bacillati</taxon>
        <taxon>Actinomycetota</taxon>
        <taxon>Actinomycetes</taxon>
        <taxon>Micrococcales</taxon>
        <taxon>Microbacteriaceae</taxon>
        <taxon>Microbacterium</taxon>
    </lineage>
</organism>
<evidence type="ECO:0000313" key="4">
    <source>
        <dbReference type="EMBL" id="MBP2437507.1"/>
    </source>
</evidence>
<dbReference type="InterPro" id="IPR011075">
    <property type="entry name" value="TetR_C"/>
</dbReference>
<dbReference type="RefSeq" id="WP_165133789.1">
    <property type="nucleotide sequence ID" value="NZ_CP049253.1"/>
</dbReference>
<gene>
    <name evidence="4" type="ORF">JOF34_002093</name>
</gene>